<evidence type="ECO:0000256" key="1">
    <source>
        <dbReference type="SAM" id="Phobius"/>
    </source>
</evidence>
<dbReference type="EMBL" id="SHNN01000001">
    <property type="protein sequence ID" value="MCX2980065.1"/>
    <property type="molecule type" value="Genomic_DNA"/>
</dbReference>
<name>A0ABT3TCN5_9GAMM</name>
<dbReference type="Gene3D" id="2.60.120.1440">
    <property type="match status" value="1"/>
</dbReference>
<dbReference type="PIRSF" id="PIRSF018266">
    <property type="entry name" value="FecR"/>
    <property type="match status" value="1"/>
</dbReference>
<evidence type="ECO:0000313" key="4">
    <source>
        <dbReference type="EMBL" id="MCX2980065.1"/>
    </source>
</evidence>
<dbReference type="PANTHER" id="PTHR30273">
    <property type="entry name" value="PERIPLASMIC SIGNAL SENSOR AND SIGMA FACTOR ACTIVATOR FECR-RELATED"/>
    <property type="match status" value="1"/>
</dbReference>
<comment type="caution">
    <text evidence="4">The sequence shown here is derived from an EMBL/GenBank/DDBJ whole genome shotgun (WGS) entry which is preliminary data.</text>
</comment>
<reference evidence="4" key="1">
    <citation type="submission" date="2019-02" db="EMBL/GenBank/DDBJ databases">
        <authorList>
            <person name="Li S.-H."/>
        </authorList>
    </citation>
    <scope>NUCLEOTIDE SEQUENCE</scope>
    <source>
        <strain evidence="4">IMCC14734</strain>
    </source>
</reference>
<keyword evidence="1" id="KW-0812">Transmembrane</keyword>
<keyword evidence="5" id="KW-1185">Reference proteome</keyword>
<feature type="domain" description="FecR protein" evidence="2">
    <location>
        <begin position="116"/>
        <end position="206"/>
    </location>
</feature>
<dbReference type="InterPro" id="IPR012373">
    <property type="entry name" value="Ferrdict_sens_TM"/>
</dbReference>
<evidence type="ECO:0000259" key="2">
    <source>
        <dbReference type="Pfam" id="PF04773"/>
    </source>
</evidence>
<evidence type="ECO:0000259" key="3">
    <source>
        <dbReference type="Pfam" id="PF16220"/>
    </source>
</evidence>
<dbReference type="RefSeq" id="WP_279244046.1">
    <property type="nucleotide sequence ID" value="NZ_SHNN01000001.1"/>
</dbReference>
<dbReference type="PANTHER" id="PTHR30273:SF2">
    <property type="entry name" value="PROTEIN FECR"/>
    <property type="match status" value="1"/>
</dbReference>
<feature type="domain" description="FecR N-terminal" evidence="3">
    <location>
        <begin position="18"/>
        <end position="57"/>
    </location>
</feature>
<gene>
    <name evidence="4" type="ORF">EYC98_04200</name>
</gene>
<dbReference type="Proteomes" id="UP001143362">
    <property type="component" value="Unassembled WGS sequence"/>
</dbReference>
<sequence length="328" mass="36041">MNTDNKNTIDPFAERMEEQAASWLVRLRADNVSEQDQQQFALWLAANPAHTTAMDNMLELWDDLGVTQHMPVNPPRQLVGRRQRTLGALALAACFVFALFTAPQWLTSPTEPTYFSTQLGERKSVELADGSVMTLNTNSRLQVEYLDSERRVKLERGEVFFEVYHNTARPFIVDIGSAEVRVLGTAFNIMRGSESSHITVASGVVRVTELGNTGARAPATELLYANQSVATDDNGLRRPAQTQASTVLAWRDGNIVAQAMPLGQLVAELARYHGARIIVSDASLAQTTVSGIFPIDQPEVILKALEHSIGVQGVELEDSSILLIKTPL</sequence>
<evidence type="ECO:0000313" key="5">
    <source>
        <dbReference type="Proteomes" id="UP001143362"/>
    </source>
</evidence>
<dbReference type="InterPro" id="IPR032623">
    <property type="entry name" value="FecR_N"/>
</dbReference>
<organism evidence="4 5">
    <name type="scientific">Candidatus Litorirhabdus singularis</name>
    <dbReference type="NCBI Taxonomy" id="2518993"/>
    <lineage>
        <taxon>Bacteria</taxon>
        <taxon>Pseudomonadati</taxon>
        <taxon>Pseudomonadota</taxon>
        <taxon>Gammaproteobacteria</taxon>
        <taxon>Cellvibrionales</taxon>
        <taxon>Halieaceae</taxon>
        <taxon>Candidatus Litorirhabdus</taxon>
    </lineage>
</organism>
<protein>
    <submittedName>
        <fullName evidence="4">FecR family protein</fullName>
    </submittedName>
</protein>
<dbReference type="Pfam" id="PF04773">
    <property type="entry name" value="FecR"/>
    <property type="match status" value="1"/>
</dbReference>
<proteinExistence type="predicted"/>
<keyword evidence="1" id="KW-1133">Transmembrane helix</keyword>
<accession>A0ABT3TCN5</accession>
<dbReference type="Pfam" id="PF16220">
    <property type="entry name" value="DUF4880"/>
    <property type="match status" value="1"/>
</dbReference>
<dbReference type="InterPro" id="IPR006860">
    <property type="entry name" value="FecR"/>
</dbReference>
<feature type="transmembrane region" description="Helical" evidence="1">
    <location>
        <begin position="86"/>
        <end position="106"/>
    </location>
</feature>
<dbReference type="Gene3D" id="3.55.50.30">
    <property type="match status" value="1"/>
</dbReference>
<keyword evidence="1" id="KW-0472">Membrane</keyword>